<keyword evidence="2 5" id="KW-0812">Transmembrane</keyword>
<keyword evidence="3 5" id="KW-1133">Transmembrane helix</keyword>
<evidence type="ECO:0000256" key="4">
    <source>
        <dbReference type="ARBA" id="ARBA00023136"/>
    </source>
</evidence>
<feature type="transmembrane region" description="Helical" evidence="5">
    <location>
        <begin position="47"/>
        <end position="71"/>
    </location>
</feature>
<keyword evidence="4 5" id="KW-0472">Membrane</keyword>
<comment type="caution">
    <text evidence="6">The sequence shown here is derived from an EMBL/GenBank/DDBJ whole genome shotgun (WGS) entry which is preliminary data.</text>
</comment>
<protein>
    <submittedName>
        <fullName evidence="6">Uncharacterized protein</fullName>
    </submittedName>
</protein>
<reference evidence="6 7" key="1">
    <citation type="submission" date="2019-11" db="EMBL/GenBank/DDBJ databases">
        <title>Whole genome sequence of Oryza granulata.</title>
        <authorList>
            <person name="Li W."/>
        </authorList>
    </citation>
    <scope>NUCLEOTIDE SEQUENCE [LARGE SCALE GENOMIC DNA]</scope>
    <source>
        <strain evidence="7">cv. Menghai</strain>
        <tissue evidence="6">Leaf</tissue>
    </source>
</reference>
<evidence type="ECO:0000313" key="6">
    <source>
        <dbReference type="EMBL" id="KAF0905703.1"/>
    </source>
</evidence>
<dbReference type="OrthoDB" id="3639251at2759"/>
<dbReference type="Proteomes" id="UP000479710">
    <property type="component" value="Unassembled WGS sequence"/>
</dbReference>
<name>A0A6G1D1U6_9ORYZ</name>
<evidence type="ECO:0000256" key="2">
    <source>
        <dbReference type="ARBA" id="ARBA00022692"/>
    </source>
</evidence>
<proteinExistence type="predicted"/>
<evidence type="ECO:0000256" key="3">
    <source>
        <dbReference type="ARBA" id="ARBA00022989"/>
    </source>
</evidence>
<dbReference type="AlphaFoldDB" id="A0A6G1D1U6"/>
<comment type="subcellular location">
    <subcellularLocation>
        <location evidence="1">Membrane</location>
        <topology evidence="1">Multi-pass membrane protein</topology>
    </subcellularLocation>
</comment>
<dbReference type="GO" id="GO:0005789">
    <property type="term" value="C:endoplasmic reticulum membrane"/>
    <property type="evidence" value="ECO:0007669"/>
    <property type="project" value="TreeGrafter"/>
</dbReference>
<dbReference type="PANTHER" id="PTHR43184:SF12">
    <property type="entry name" value="SUGAR PHOSPHATE EXCHANGER 3"/>
    <property type="match status" value="1"/>
</dbReference>
<dbReference type="EMBL" id="SPHZ02000007">
    <property type="protein sequence ID" value="KAF0905703.1"/>
    <property type="molecule type" value="Genomic_DNA"/>
</dbReference>
<organism evidence="6 7">
    <name type="scientific">Oryza meyeriana var. granulata</name>
    <dbReference type="NCBI Taxonomy" id="110450"/>
    <lineage>
        <taxon>Eukaryota</taxon>
        <taxon>Viridiplantae</taxon>
        <taxon>Streptophyta</taxon>
        <taxon>Embryophyta</taxon>
        <taxon>Tracheophyta</taxon>
        <taxon>Spermatophyta</taxon>
        <taxon>Magnoliopsida</taxon>
        <taxon>Liliopsida</taxon>
        <taxon>Poales</taxon>
        <taxon>Poaceae</taxon>
        <taxon>BOP clade</taxon>
        <taxon>Oryzoideae</taxon>
        <taxon>Oryzeae</taxon>
        <taxon>Oryzinae</taxon>
        <taxon>Oryza</taxon>
        <taxon>Oryza meyeriana</taxon>
    </lineage>
</organism>
<evidence type="ECO:0000256" key="1">
    <source>
        <dbReference type="ARBA" id="ARBA00004141"/>
    </source>
</evidence>
<accession>A0A6G1D1U6</accession>
<gene>
    <name evidence="6" type="ORF">E2562_008781</name>
</gene>
<sequence length="84" mass="9540">MEVEMNGESGEEVELLGEDKKEDEDVLEVEAAVELPRAIGFLEAWKLLGVVPFAFCLVFSKLVAYTFLYWLPFYIVTPCCSRCL</sequence>
<evidence type="ECO:0000313" key="7">
    <source>
        <dbReference type="Proteomes" id="UP000479710"/>
    </source>
</evidence>
<evidence type="ECO:0000256" key="5">
    <source>
        <dbReference type="SAM" id="Phobius"/>
    </source>
</evidence>
<dbReference type="PANTHER" id="PTHR43184">
    <property type="entry name" value="MAJOR FACILITATOR SUPERFAMILY TRANSPORTER 16, ISOFORM B"/>
    <property type="match status" value="1"/>
</dbReference>
<keyword evidence="7" id="KW-1185">Reference proteome</keyword>